<dbReference type="SMART" id="SM00448">
    <property type="entry name" value="REC"/>
    <property type="match status" value="1"/>
</dbReference>
<dbReference type="GO" id="GO:0000160">
    <property type="term" value="P:phosphorelay signal transduction system"/>
    <property type="evidence" value="ECO:0007669"/>
    <property type="project" value="InterPro"/>
</dbReference>
<dbReference type="SUPFAM" id="SSF52172">
    <property type="entry name" value="CheY-like"/>
    <property type="match status" value="1"/>
</dbReference>
<sequence>MNKTPLISIVDDDSVVRAAIESFVKSHGFLTCTFPSASAFLQSPRGAETSCLISDVQMPDINGVELQDRLIDLGLSIPTIFITAYPNDEVRTRVLSAGAVCFLHKPFDGQSLIRCIDDALKGSSGNLTSE</sequence>
<reference evidence="4 5" key="1">
    <citation type="submission" date="2016-11" db="EMBL/GenBank/DDBJ databases">
        <authorList>
            <person name="Jaros S."/>
            <person name="Januszkiewicz K."/>
            <person name="Wedrychowicz H."/>
        </authorList>
    </citation>
    <scope>NUCLEOTIDE SEQUENCE [LARGE SCALE GENOMIC DNA]</scope>
    <source>
        <strain evidence="4 5">GAS138</strain>
    </source>
</reference>
<dbReference type="Proteomes" id="UP000189796">
    <property type="component" value="Chromosome I"/>
</dbReference>
<gene>
    <name evidence="4" type="ORF">SAMN05443248_3730</name>
</gene>
<dbReference type="InterPro" id="IPR050595">
    <property type="entry name" value="Bact_response_regulator"/>
</dbReference>
<dbReference type="RefSeq" id="WP_079602678.1">
    <property type="nucleotide sequence ID" value="NZ_LT670817.1"/>
</dbReference>
<evidence type="ECO:0000313" key="5">
    <source>
        <dbReference type="Proteomes" id="UP000189796"/>
    </source>
</evidence>
<evidence type="ECO:0000256" key="2">
    <source>
        <dbReference type="PROSITE-ProRule" id="PRU00169"/>
    </source>
</evidence>
<name>A0A1M5QCB9_9BRAD</name>
<dbReference type="PANTHER" id="PTHR44591:SF25">
    <property type="entry name" value="CHEMOTAXIS TWO-COMPONENT RESPONSE REGULATOR"/>
    <property type="match status" value="1"/>
</dbReference>
<evidence type="ECO:0000313" key="4">
    <source>
        <dbReference type="EMBL" id="SHH11419.1"/>
    </source>
</evidence>
<feature type="modified residue" description="4-aspartylphosphate" evidence="2">
    <location>
        <position position="55"/>
    </location>
</feature>
<dbReference type="InterPro" id="IPR001789">
    <property type="entry name" value="Sig_transdc_resp-reg_receiver"/>
</dbReference>
<dbReference type="Gene3D" id="3.40.50.2300">
    <property type="match status" value="1"/>
</dbReference>
<feature type="domain" description="Response regulatory" evidence="3">
    <location>
        <begin position="6"/>
        <end position="120"/>
    </location>
</feature>
<dbReference type="Pfam" id="PF00072">
    <property type="entry name" value="Response_reg"/>
    <property type="match status" value="1"/>
</dbReference>
<dbReference type="PANTHER" id="PTHR44591">
    <property type="entry name" value="STRESS RESPONSE REGULATOR PROTEIN 1"/>
    <property type="match status" value="1"/>
</dbReference>
<evidence type="ECO:0000259" key="3">
    <source>
        <dbReference type="PROSITE" id="PS50110"/>
    </source>
</evidence>
<dbReference type="PROSITE" id="PS50110">
    <property type="entry name" value="RESPONSE_REGULATORY"/>
    <property type="match status" value="1"/>
</dbReference>
<accession>A0A1M5QCB9</accession>
<dbReference type="InterPro" id="IPR011006">
    <property type="entry name" value="CheY-like_superfamily"/>
</dbReference>
<keyword evidence="1 2" id="KW-0597">Phosphoprotein</keyword>
<dbReference type="AlphaFoldDB" id="A0A1M5QCB9"/>
<dbReference type="OrthoDB" id="9782655at2"/>
<organism evidence="4 5">
    <name type="scientific">Bradyrhizobium erythrophlei</name>
    <dbReference type="NCBI Taxonomy" id="1437360"/>
    <lineage>
        <taxon>Bacteria</taxon>
        <taxon>Pseudomonadati</taxon>
        <taxon>Pseudomonadota</taxon>
        <taxon>Alphaproteobacteria</taxon>
        <taxon>Hyphomicrobiales</taxon>
        <taxon>Nitrobacteraceae</taxon>
        <taxon>Bradyrhizobium</taxon>
    </lineage>
</organism>
<dbReference type="EMBL" id="LT670817">
    <property type="protein sequence ID" value="SHH11419.1"/>
    <property type="molecule type" value="Genomic_DNA"/>
</dbReference>
<protein>
    <submittedName>
        <fullName evidence="4">Response regulator receiver domain-containing protein</fullName>
    </submittedName>
</protein>
<evidence type="ECO:0000256" key="1">
    <source>
        <dbReference type="ARBA" id="ARBA00022553"/>
    </source>
</evidence>
<proteinExistence type="predicted"/>